<dbReference type="Pfam" id="PF14262">
    <property type="entry name" value="Cthe_2159"/>
    <property type="match status" value="1"/>
</dbReference>
<feature type="region of interest" description="Disordered" evidence="1">
    <location>
        <begin position="82"/>
        <end position="118"/>
    </location>
</feature>
<gene>
    <name evidence="2" type="ORF">C823_06141</name>
</gene>
<feature type="compositionally biased region" description="Gly residues" evidence="1">
    <location>
        <begin position="97"/>
        <end position="106"/>
    </location>
</feature>
<dbReference type="Proteomes" id="UP000012589">
    <property type="component" value="Unassembled WGS sequence"/>
</dbReference>
<dbReference type="PATRIC" id="fig|1235802.3.peg.6492"/>
<dbReference type="AlphaFoldDB" id="N1ZI99"/>
<reference evidence="2 3" key="1">
    <citation type="journal article" date="2014" name="Genome Announc.">
        <title>Draft genome sequences of the altered schaedler flora, a defined bacterial community from gnotobiotic mice.</title>
        <authorList>
            <person name="Wannemuehler M.J."/>
            <person name="Overstreet A.M."/>
            <person name="Ward D.V."/>
            <person name="Phillips G.J."/>
        </authorList>
    </citation>
    <scope>NUCLEOTIDE SEQUENCE [LARGE SCALE GENOMIC DNA]</scope>
    <source>
        <strain evidence="2 3">ASF492</strain>
    </source>
</reference>
<dbReference type="EMBL" id="AQFT01000226">
    <property type="protein sequence ID" value="EMZ16722.1"/>
    <property type="molecule type" value="Genomic_DNA"/>
</dbReference>
<dbReference type="OrthoDB" id="9812829at2"/>
<dbReference type="STRING" id="1235802.C823_06141"/>
<proteinExistence type="predicted"/>
<name>N1ZI99_9FIRM</name>
<feature type="region of interest" description="Disordered" evidence="1">
    <location>
        <begin position="1"/>
        <end position="39"/>
    </location>
</feature>
<organism evidence="2 3">
    <name type="scientific">Eubacterium plexicaudatum ASF492</name>
    <dbReference type="NCBI Taxonomy" id="1235802"/>
    <lineage>
        <taxon>Bacteria</taxon>
        <taxon>Bacillati</taxon>
        <taxon>Bacillota</taxon>
        <taxon>Clostridia</taxon>
        <taxon>Eubacteriales</taxon>
        <taxon>Eubacteriaceae</taxon>
        <taxon>Eubacterium</taxon>
    </lineage>
</organism>
<keyword evidence="3" id="KW-1185">Reference proteome</keyword>
<sequence>MGTQDSLPPENMPELKPATDFKPSDTQADFSGTDAQTDSTKGIKAVGNLWLDSGTFVIDSADDALHSNSSICISDGSYQLASGDDGIHADDSTAISGGRGGRGGMDGSQRGMHDSTTP</sequence>
<evidence type="ECO:0000256" key="1">
    <source>
        <dbReference type="SAM" id="MobiDB-lite"/>
    </source>
</evidence>
<comment type="caution">
    <text evidence="2">The sequence shown here is derived from an EMBL/GenBank/DDBJ whole genome shotgun (WGS) entry which is preliminary data.</text>
</comment>
<accession>N1ZI99</accession>
<evidence type="ECO:0000313" key="2">
    <source>
        <dbReference type="EMBL" id="EMZ16722.1"/>
    </source>
</evidence>
<feature type="compositionally biased region" description="Polar residues" evidence="1">
    <location>
        <begin position="24"/>
        <end position="39"/>
    </location>
</feature>
<dbReference type="InterPro" id="IPR025584">
    <property type="entry name" value="Cthe_2159"/>
</dbReference>
<dbReference type="HOGENOM" id="CLU_2069591_0_0_9"/>
<protein>
    <submittedName>
        <fullName evidence="2">Uncharacterized protein</fullName>
    </submittedName>
</protein>
<evidence type="ECO:0000313" key="3">
    <source>
        <dbReference type="Proteomes" id="UP000012589"/>
    </source>
</evidence>